<accession>E0S8L5</accession>
<organism evidence="2 3">
    <name type="scientific">Encephalitozoon intestinalis (strain ATCC 50506)</name>
    <name type="common">Microsporidian parasite</name>
    <name type="synonym">Septata intestinalis</name>
    <dbReference type="NCBI Taxonomy" id="876142"/>
    <lineage>
        <taxon>Eukaryota</taxon>
        <taxon>Fungi</taxon>
        <taxon>Fungi incertae sedis</taxon>
        <taxon>Microsporidia</taxon>
        <taxon>Unikaryonidae</taxon>
        <taxon>Encephalitozoon</taxon>
    </lineage>
</organism>
<dbReference type="HOGENOM" id="CLU_073630_0_0_1"/>
<proteinExistence type="predicted"/>
<dbReference type="Pfam" id="PF17010">
    <property type="entry name" value="DUF5092"/>
    <property type="match status" value="1"/>
</dbReference>
<sequence>MDSNVAEVVLKGRSRIVFGGEDSGLPLYTLDTEVVEAFTLERFKELIASNVKEGKDFVVGEVTTRDPPTGSIFKNYYAAVELNRILFCVEGRNNLLYRVIARNPINNLEIEGKVLYYKITWKALSSAVEKRHSSKDEFLIKADYFANDEDLLFDPSVRRYFAKNFADEEYFVHRLENMESPMVISEDPLEGYRDDKFGLKIILYTNIGTILVVFGMCILLGSREAFFVAIAPLSMTLLFSILFLVLYALLFEAPEGLSSIFNFRKTRFRYESS</sequence>
<evidence type="ECO:0000313" key="3">
    <source>
        <dbReference type="Proteomes" id="UP000002313"/>
    </source>
</evidence>
<gene>
    <name evidence="2" type="ORF">Eint_080750</name>
</gene>
<feature type="transmembrane region" description="Helical" evidence="1">
    <location>
        <begin position="227"/>
        <end position="250"/>
    </location>
</feature>
<dbReference type="GeneID" id="9698195"/>
<name>E0S8L5_ENCIT</name>
<dbReference type="KEGG" id="ein:Eint_080750"/>
<dbReference type="VEuPathDB" id="MicrosporidiaDB:Eint_080750"/>
<dbReference type="OrthoDB" id="2189509at2759"/>
<reference evidence="2 3" key="2">
    <citation type="journal article" date="2012" name="Proc. Natl. Acad. Sci. U.S.A.">
        <title>Gain and loss of multiple functionally related, horizontally transferred genes in the reduced genomes of two microsporidian parasites.</title>
        <authorList>
            <person name="Pombert J.-F."/>
            <person name="Selman M."/>
            <person name="Burki F."/>
            <person name="Bardell F.T."/>
            <person name="Farinelli L."/>
            <person name="Solter L.F."/>
            <person name="Whitman D.W."/>
            <person name="Weiss L.M."/>
            <person name="Corradi N."/>
            <person name="Keeling P.J."/>
        </authorList>
    </citation>
    <scope>NUCLEOTIDE SEQUENCE [LARGE SCALE GENOMIC DNA]</scope>
    <source>
        <strain evidence="2 3">ATCC 50506</strain>
    </source>
</reference>
<keyword evidence="3" id="KW-1185">Reference proteome</keyword>
<dbReference type="EMBL" id="CP001949">
    <property type="protein sequence ID" value="ADM12009.1"/>
    <property type="molecule type" value="Genomic_DNA"/>
</dbReference>
<evidence type="ECO:0000256" key="1">
    <source>
        <dbReference type="SAM" id="Phobius"/>
    </source>
</evidence>
<keyword evidence="1" id="KW-1133">Transmembrane helix</keyword>
<protein>
    <submittedName>
        <fullName evidence="2">Uncharacterized protein</fullName>
    </submittedName>
</protein>
<feature type="transmembrane region" description="Helical" evidence="1">
    <location>
        <begin position="201"/>
        <end position="221"/>
    </location>
</feature>
<dbReference type="AlphaFoldDB" id="E0S8L5"/>
<keyword evidence="1" id="KW-0472">Membrane</keyword>
<evidence type="ECO:0000313" key="2">
    <source>
        <dbReference type="EMBL" id="ADM12009.1"/>
    </source>
</evidence>
<keyword evidence="1" id="KW-0812">Transmembrane</keyword>
<reference evidence="2 3" key="1">
    <citation type="journal article" date="2010" name="Nat. Commun.">
        <title>The complete sequence of the smallest known nuclear genome from the microsporidian Encephalitozoon intestinalis.</title>
        <authorList>
            <person name="Corradi N."/>
            <person name="Pombert J.-F."/>
            <person name="Farinelli L."/>
            <person name="Didier E.S."/>
            <person name="Keeling P.J."/>
        </authorList>
    </citation>
    <scope>NUCLEOTIDE SEQUENCE [LARGE SCALE GENOMIC DNA]</scope>
    <source>
        <strain evidence="2 3">ATCC 50506</strain>
    </source>
</reference>
<dbReference type="RefSeq" id="XP_003073369.1">
    <property type="nucleotide sequence ID" value="XM_003073323.1"/>
</dbReference>
<dbReference type="Proteomes" id="UP000002313">
    <property type="component" value="Chromosome VIII"/>
</dbReference>
<dbReference type="InterPro" id="IPR031537">
    <property type="entry name" value="DUF5092"/>
</dbReference>